<evidence type="ECO:0000256" key="1">
    <source>
        <dbReference type="ARBA" id="ARBA00004324"/>
    </source>
</evidence>
<dbReference type="Gene3D" id="6.10.250.970">
    <property type="match status" value="1"/>
</dbReference>
<dbReference type="Pfam" id="PF09596">
    <property type="entry name" value="MamL-1"/>
    <property type="match status" value="1"/>
</dbReference>
<keyword evidence="5" id="KW-0010">Activator</keyword>
<keyword evidence="4" id="KW-0805">Transcription regulation</keyword>
<dbReference type="InterPro" id="IPR019082">
    <property type="entry name" value="Mastermind-like_N"/>
</dbReference>
<dbReference type="AlphaFoldDB" id="A0A5C6MXC2"/>
<keyword evidence="7" id="KW-0539">Nucleus</keyword>
<proteinExistence type="inferred from homology"/>
<reference evidence="10 11" key="1">
    <citation type="submission" date="2019-04" db="EMBL/GenBank/DDBJ databases">
        <title>Chromosome genome assembly for Takifugu flavidus.</title>
        <authorList>
            <person name="Xiao S."/>
        </authorList>
    </citation>
    <scope>NUCLEOTIDE SEQUENCE [LARGE SCALE GENOMIC DNA]</scope>
    <source>
        <strain evidence="10">HTHZ2018</strain>
        <tissue evidence="10">Muscle</tissue>
    </source>
</reference>
<dbReference type="PANTHER" id="PTHR15692">
    <property type="entry name" value="MASTERMIND-LIKE"/>
    <property type="match status" value="1"/>
</dbReference>
<evidence type="ECO:0000256" key="6">
    <source>
        <dbReference type="ARBA" id="ARBA00023163"/>
    </source>
</evidence>
<sequence length="265" mass="28677">MGDFASPAAGPNGSLCINNTMNPSAGGVVPPGAVGITKHSTVVERLRQRIEGCRRHHVTCENRYQQAHAEQVDIERRETVSLYQRTLEQRAKKSAGGSGKQPQSKHPEPDSASSAEQRNNTLIATVPWLHLASVTISNQTPKQQFPPRLRSLDAFAHLPEWHLEEMTGERRPVGRSGPGSAPPHVGEHYFPSEKTKGRVANVSAVVLFVGWKEPGSSSLKCKIRPSLFVVVAEGSHAGPAAAAVDRAARDRPGPDPSHSWTQLPL</sequence>
<protein>
    <submittedName>
        <fullName evidence="10">Mastermind-like protein 3</fullName>
    </submittedName>
</protein>
<gene>
    <name evidence="10" type="ORF">D4764_06G0012760</name>
</gene>
<comment type="similarity">
    <text evidence="2">Belongs to the mastermind family.</text>
</comment>
<evidence type="ECO:0000256" key="2">
    <source>
        <dbReference type="ARBA" id="ARBA00008081"/>
    </source>
</evidence>
<feature type="region of interest" description="Disordered" evidence="8">
    <location>
        <begin position="88"/>
        <end position="117"/>
    </location>
</feature>
<dbReference type="Proteomes" id="UP000324091">
    <property type="component" value="Chromosome 6"/>
</dbReference>
<accession>A0A5C6MXC2</accession>
<evidence type="ECO:0000256" key="8">
    <source>
        <dbReference type="SAM" id="MobiDB-lite"/>
    </source>
</evidence>
<dbReference type="GO" id="GO:0007221">
    <property type="term" value="P:positive regulation of transcription of Notch receptor target"/>
    <property type="evidence" value="ECO:0007669"/>
    <property type="project" value="InterPro"/>
</dbReference>
<keyword evidence="3" id="KW-0914">Notch signaling pathway</keyword>
<dbReference type="InterPro" id="IPR046370">
    <property type="entry name" value="MAML_N_sf"/>
</dbReference>
<dbReference type="GO" id="GO:0003713">
    <property type="term" value="F:transcription coactivator activity"/>
    <property type="evidence" value="ECO:0007669"/>
    <property type="project" value="InterPro"/>
</dbReference>
<evidence type="ECO:0000256" key="7">
    <source>
        <dbReference type="ARBA" id="ARBA00023242"/>
    </source>
</evidence>
<dbReference type="InterPro" id="IPR046369">
    <property type="entry name" value="MAML1-3"/>
</dbReference>
<feature type="region of interest" description="Disordered" evidence="8">
    <location>
        <begin position="242"/>
        <end position="265"/>
    </location>
</feature>
<evidence type="ECO:0000256" key="4">
    <source>
        <dbReference type="ARBA" id="ARBA00023015"/>
    </source>
</evidence>
<evidence type="ECO:0000313" key="10">
    <source>
        <dbReference type="EMBL" id="TWW59746.1"/>
    </source>
</evidence>
<feature type="domain" description="Neurogenic mastermind-like N-terminal" evidence="9">
    <location>
        <begin position="37"/>
        <end position="96"/>
    </location>
</feature>
<organism evidence="10 11">
    <name type="scientific">Takifugu flavidus</name>
    <name type="common">sansaifugu</name>
    <dbReference type="NCBI Taxonomy" id="433684"/>
    <lineage>
        <taxon>Eukaryota</taxon>
        <taxon>Metazoa</taxon>
        <taxon>Chordata</taxon>
        <taxon>Craniata</taxon>
        <taxon>Vertebrata</taxon>
        <taxon>Euteleostomi</taxon>
        <taxon>Actinopterygii</taxon>
        <taxon>Neopterygii</taxon>
        <taxon>Teleostei</taxon>
        <taxon>Neoteleostei</taxon>
        <taxon>Acanthomorphata</taxon>
        <taxon>Eupercaria</taxon>
        <taxon>Tetraodontiformes</taxon>
        <taxon>Tetradontoidea</taxon>
        <taxon>Tetraodontidae</taxon>
        <taxon>Takifugu</taxon>
    </lineage>
</organism>
<evidence type="ECO:0000313" key="11">
    <source>
        <dbReference type="Proteomes" id="UP000324091"/>
    </source>
</evidence>
<evidence type="ECO:0000256" key="5">
    <source>
        <dbReference type="ARBA" id="ARBA00023159"/>
    </source>
</evidence>
<dbReference type="PANTHER" id="PTHR15692:SF8">
    <property type="entry name" value="MASTERMIND-LIKE PROTEIN 3"/>
    <property type="match status" value="1"/>
</dbReference>
<dbReference type="SMART" id="SM01275">
    <property type="entry name" value="MamL-1"/>
    <property type="match status" value="1"/>
</dbReference>
<evidence type="ECO:0000259" key="9">
    <source>
        <dbReference type="SMART" id="SM01275"/>
    </source>
</evidence>
<dbReference type="EMBL" id="RHFK02000019">
    <property type="protein sequence ID" value="TWW59746.1"/>
    <property type="molecule type" value="Genomic_DNA"/>
</dbReference>
<keyword evidence="11" id="KW-1185">Reference proteome</keyword>
<name>A0A5C6MXC2_9TELE</name>
<dbReference type="GO" id="GO:0016607">
    <property type="term" value="C:nuclear speck"/>
    <property type="evidence" value="ECO:0007669"/>
    <property type="project" value="UniProtKB-SubCell"/>
</dbReference>
<evidence type="ECO:0000256" key="3">
    <source>
        <dbReference type="ARBA" id="ARBA00022976"/>
    </source>
</evidence>
<comment type="caution">
    <text evidence="10">The sequence shown here is derived from an EMBL/GenBank/DDBJ whole genome shotgun (WGS) entry which is preliminary data.</text>
</comment>
<keyword evidence="6" id="KW-0804">Transcription</keyword>
<comment type="subcellular location">
    <subcellularLocation>
        <location evidence="1">Nucleus speckle</location>
    </subcellularLocation>
</comment>